<feature type="compositionally biased region" description="Basic and acidic residues" evidence="1">
    <location>
        <begin position="59"/>
        <end position="70"/>
    </location>
</feature>
<dbReference type="VEuPathDB" id="FungiDB:CXQ85_001618"/>
<gene>
    <name evidence="2" type="ORF">CXQ85_001618</name>
</gene>
<accession>A0A2V1ANK3</accession>
<evidence type="ECO:0000313" key="3">
    <source>
        <dbReference type="Proteomes" id="UP000244309"/>
    </source>
</evidence>
<dbReference type="AlphaFoldDB" id="A0A2V1ANK3"/>
<dbReference type="EMBL" id="PKFO01000001">
    <property type="protein sequence ID" value="PVH19312.1"/>
    <property type="molecule type" value="Genomic_DNA"/>
</dbReference>
<protein>
    <submittedName>
        <fullName evidence="2">Uncharacterized protein</fullName>
    </submittedName>
</protein>
<dbReference type="Proteomes" id="UP000244309">
    <property type="component" value="Unassembled WGS sequence"/>
</dbReference>
<dbReference type="GeneID" id="37006949"/>
<evidence type="ECO:0000256" key="1">
    <source>
        <dbReference type="SAM" id="MobiDB-lite"/>
    </source>
</evidence>
<feature type="compositionally biased region" description="Low complexity" evidence="1">
    <location>
        <begin position="43"/>
        <end position="52"/>
    </location>
</feature>
<reference evidence="2 3" key="1">
    <citation type="submission" date="2017-12" db="EMBL/GenBank/DDBJ databases">
        <title>Genome Sequence of a Multidrug-Resistant Candida haemulonii Isolate from a Patient with Chronic Leg Ulcers in Israel.</title>
        <authorList>
            <person name="Chow N.A."/>
            <person name="Gade L."/>
            <person name="Batra D."/>
            <person name="Rowe L.A."/>
            <person name="Ben-Ami R."/>
            <person name="Loparev V.N."/>
            <person name="Litvintseva A.P."/>
        </authorList>
    </citation>
    <scope>NUCLEOTIDE SEQUENCE [LARGE SCALE GENOMIC DNA]</scope>
    <source>
        <strain evidence="2 3">B11899</strain>
    </source>
</reference>
<sequence>MTKFQRGELMEGWNDCPDIMMQANSSNSSVGSRSKRRTPRAYGSANSSQSNVGSGGSEPPREYSTEELRQTRESLEDYISKGEFKEEDKTFVTERLIKAYDELEAQHQQFVTRVADAVISKSKKPSQLKTEVLTFMMANNGVSSWAVALKKLAEMQ</sequence>
<dbReference type="RefSeq" id="XP_025340252.1">
    <property type="nucleotide sequence ID" value="XM_025485321.1"/>
</dbReference>
<dbReference type="OrthoDB" id="4090463at2759"/>
<organism evidence="2 3">
    <name type="scientific">Candidozyma haemuli</name>
    <dbReference type="NCBI Taxonomy" id="45357"/>
    <lineage>
        <taxon>Eukaryota</taxon>
        <taxon>Fungi</taxon>
        <taxon>Dikarya</taxon>
        <taxon>Ascomycota</taxon>
        <taxon>Saccharomycotina</taxon>
        <taxon>Pichiomycetes</taxon>
        <taxon>Metschnikowiaceae</taxon>
        <taxon>Candidozyma</taxon>
    </lineage>
</organism>
<comment type="caution">
    <text evidence="2">The sequence shown here is derived from an EMBL/GenBank/DDBJ whole genome shotgun (WGS) entry which is preliminary data.</text>
</comment>
<name>A0A2V1ANK3_9ASCO</name>
<feature type="region of interest" description="Disordered" evidence="1">
    <location>
        <begin position="1"/>
        <end position="70"/>
    </location>
</feature>
<keyword evidence="3" id="KW-1185">Reference proteome</keyword>
<proteinExistence type="predicted"/>
<evidence type="ECO:0000313" key="2">
    <source>
        <dbReference type="EMBL" id="PVH19312.1"/>
    </source>
</evidence>